<protein>
    <submittedName>
        <fullName evidence="1">Uncharacterized protein</fullName>
    </submittedName>
</protein>
<accession>A0A9Q0JRY6</accession>
<name>A0A9Q0JRY6_9MAGN</name>
<organism evidence="1 2">
    <name type="scientific">Protea cynaroides</name>
    <dbReference type="NCBI Taxonomy" id="273540"/>
    <lineage>
        <taxon>Eukaryota</taxon>
        <taxon>Viridiplantae</taxon>
        <taxon>Streptophyta</taxon>
        <taxon>Embryophyta</taxon>
        <taxon>Tracheophyta</taxon>
        <taxon>Spermatophyta</taxon>
        <taxon>Magnoliopsida</taxon>
        <taxon>Proteales</taxon>
        <taxon>Proteaceae</taxon>
        <taxon>Protea</taxon>
    </lineage>
</organism>
<keyword evidence="2" id="KW-1185">Reference proteome</keyword>
<dbReference type="AlphaFoldDB" id="A0A9Q0JRY6"/>
<dbReference type="Proteomes" id="UP001141806">
    <property type="component" value="Unassembled WGS sequence"/>
</dbReference>
<comment type="caution">
    <text evidence="1">The sequence shown here is derived from an EMBL/GenBank/DDBJ whole genome shotgun (WGS) entry which is preliminary data.</text>
</comment>
<gene>
    <name evidence="1" type="ORF">NE237_014292</name>
</gene>
<evidence type="ECO:0000313" key="1">
    <source>
        <dbReference type="EMBL" id="KAJ4936193.1"/>
    </source>
</evidence>
<dbReference type="EMBL" id="JAMYWD010002495">
    <property type="protein sequence ID" value="KAJ4936193.1"/>
    <property type="molecule type" value="Genomic_DNA"/>
</dbReference>
<proteinExistence type="predicted"/>
<reference evidence="1" key="1">
    <citation type="journal article" date="2023" name="Plant J.">
        <title>The genome of the king protea, Protea cynaroides.</title>
        <authorList>
            <person name="Chang J."/>
            <person name="Duong T.A."/>
            <person name="Schoeman C."/>
            <person name="Ma X."/>
            <person name="Roodt D."/>
            <person name="Barker N."/>
            <person name="Li Z."/>
            <person name="Van de Peer Y."/>
            <person name="Mizrachi E."/>
        </authorList>
    </citation>
    <scope>NUCLEOTIDE SEQUENCE</scope>
    <source>
        <tissue evidence="1">Young leaves</tissue>
    </source>
</reference>
<sequence length="92" mass="10718">MFELYDGFEGHLAVVRSKRGRNQESQSSPREYHDIFESPGFRVLCATLNWMFCNLSSYSHSSSPPPEKKTNRTLLFTTAGEEDMNWREPLDR</sequence>
<evidence type="ECO:0000313" key="2">
    <source>
        <dbReference type="Proteomes" id="UP001141806"/>
    </source>
</evidence>